<protein>
    <recommendedName>
        <fullName evidence="3">SH3 domain-containing protein</fullName>
    </recommendedName>
</protein>
<dbReference type="OrthoDB" id="10528420at2759"/>
<dbReference type="Proteomes" id="UP000276133">
    <property type="component" value="Unassembled WGS sequence"/>
</dbReference>
<name>A0A3M7QW24_BRAPC</name>
<keyword evidence="2" id="KW-1185">Reference proteome</keyword>
<sequence>MQKQNSKSNLAKKSCFFLTGCFSTKSRQISKQNNFDYVDLDQLQSELETKPAPPMPIQRSKTTSDIYNFSTNDYEDITANIHSTKIDPFGVEPTVCIQNTNTNNLSQISSINKTLIQKNRIRRQLTSTQLIQQTKSLINSGYYTKMEAISEIEPAESTYSACSSLYSDYSCEDQSSTVFPSSIVTKTRLDSDIYTCDYTYDNSYSTDDYTYQDSPCVQRKVLKCTKAFKSKIPGDLSLSLNESVVLVHDPKTSGQYVLVHSLESKKDGYVPRDCLGLN</sequence>
<accession>A0A3M7QW24</accession>
<evidence type="ECO:0000313" key="2">
    <source>
        <dbReference type="Proteomes" id="UP000276133"/>
    </source>
</evidence>
<proteinExistence type="predicted"/>
<organism evidence="1 2">
    <name type="scientific">Brachionus plicatilis</name>
    <name type="common">Marine rotifer</name>
    <name type="synonym">Brachionus muelleri</name>
    <dbReference type="NCBI Taxonomy" id="10195"/>
    <lineage>
        <taxon>Eukaryota</taxon>
        <taxon>Metazoa</taxon>
        <taxon>Spiralia</taxon>
        <taxon>Gnathifera</taxon>
        <taxon>Rotifera</taxon>
        <taxon>Eurotatoria</taxon>
        <taxon>Monogononta</taxon>
        <taxon>Pseudotrocha</taxon>
        <taxon>Ploima</taxon>
        <taxon>Brachionidae</taxon>
        <taxon>Brachionus</taxon>
    </lineage>
</organism>
<dbReference type="EMBL" id="REGN01005021">
    <property type="protein sequence ID" value="RNA15178.1"/>
    <property type="molecule type" value="Genomic_DNA"/>
</dbReference>
<evidence type="ECO:0000313" key="1">
    <source>
        <dbReference type="EMBL" id="RNA15178.1"/>
    </source>
</evidence>
<dbReference type="AlphaFoldDB" id="A0A3M7QW24"/>
<evidence type="ECO:0008006" key="3">
    <source>
        <dbReference type="Google" id="ProtNLM"/>
    </source>
</evidence>
<gene>
    <name evidence="1" type="ORF">BpHYR1_031929</name>
</gene>
<reference evidence="1 2" key="1">
    <citation type="journal article" date="2018" name="Sci. Rep.">
        <title>Genomic signatures of local adaptation to the degree of environmental predictability in rotifers.</title>
        <authorList>
            <person name="Franch-Gras L."/>
            <person name="Hahn C."/>
            <person name="Garcia-Roger E.M."/>
            <person name="Carmona M.J."/>
            <person name="Serra M."/>
            <person name="Gomez A."/>
        </authorList>
    </citation>
    <scope>NUCLEOTIDE SEQUENCE [LARGE SCALE GENOMIC DNA]</scope>
    <source>
        <strain evidence="1">HYR1</strain>
    </source>
</reference>
<comment type="caution">
    <text evidence="1">The sequence shown here is derived from an EMBL/GenBank/DDBJ whole genome shotgun (WGS) entry which is preliminary data.</text>
</comment>